<dbReference type="GO" id="GO:0003677">
    <property type="term" value="F:DNA binding"/>
    <property type="evidence" value="ECO:0007669"/>
    <property type="project" value="InterPro"/>
</dbReference>
<dbReference type="PROSITE" id="PS51737">
    <property type="entry name" value="RECOMBINASE_DNA_BIND"/>
    <property type="match status" value="1"/>
</dbReference>
<dbReference type="InterPro" id="IPR038109">
    <property type="entry name" value="DNA_bind_recomb_sf"/>
</dbReference>
<keyword evidence="3" id="KW-1185">Reference proteome</keyword>
<dbReference type="Proteomes" id="UP000018890">
    <property type="component" value="Unassembled WGS sequence"/>
</dbReference>
<dbReference type="AlphaFoldDB" id="W4PZR9"/>
<dbReference type="SUPFAM" id="SSF53041">
    <property type="entry name" value="Resolvase-like"/>
    <property type="match status" value="1"/>
</dbReference>
<accession>W4PZR9</accession>
<dbReference type="SMART" id="SM00857">
    <property type="entry name" value="Resolvase"/>
    <property type="match status" value="1"/>
</dbReference>
<proteinExistence type="predicted"/>
<dbReference type="InterPro" id="IPR011109">
    <property type="entry name" value="DNA_bind_recombinase_dom"/>
</dbReference>
<dbReference type="InterPro" id="IPR050639">
    <property type="entry name" value="SSR_resolvase"/>
</dbReference>
<dbReference type="PANTHER" id="PTHR30461">
    <property type="entry name" value="DNA-INVERTASE FROM LAMBDOID PROPHAGE"/>
    <property type="match status" value="1"/>
</dbReference>
<name>W4PZR9_9BACI</name>
<dbReference type="Gene3D" id="3.90.1750.20">
    <property type="entry name" value="Putative Large Serine Recombinase, Chain B, Domain 2"/>
    <property type="match status" value="1"/>
</dbReference>
<evidence type="ECO:0000313" key="3">
    <source>
        <dbReference type="Proteomes" id="UP000018890"/>
    </source>
</evidence>
<dbReference type="PANTHER" id="PTHR30461:SF23">
    <property type="entry name" value="DNA RECOMBINASE-RELATED"/>
    <property type="match status" value="1"/>
</dbReference>
<organism evidence="2 3">
    <name type="scientific">Halalkalibacter wakoensis JCM 9140</name>
    <dbReference type="NCBI Taxonomy" id="1236970"/>
    <lineage>
        <taxon>Bacteria</taxon>
        <taxon>Bacillati</taxon>
        <taxon>Bacillota</taxon>
        <taxon>Bacilli</taxon>
        <taxon>Bacillales</taxon>
        <taxon>Bacillaceae</taxon>
        <taxon>Halalkalibacter</taxon>
    </lineage>
</organism>
<dbReference type="STRING" id="1236970.JCM9140_894"/>
<evidence type="ECO:0000313" key="2">
    <source>
        <dbReference type="EMBL" id="GAE24928.1"/>
    </source>
</evidence>
<sequence length="244" mass="28141">MAMYLRISQDKKLENFETLVNHRTLLESFACKNGFTFETYEEVLSGGSSELGKRPQLQRLLNEIETFDAILVVELSRLSRNGLISETVLQYCKDYDKPIITPEKVYDLANNDHDVLTFRFGALIASQEHALIGKRSKNNKIQMARAGLYISGSPPFGYVRNPKTKKLEIKEEEAETIRYIFTLHSQGLGSFKIRDILNAEGYKSATGKYFNLSSIKRIIKNPVYKGWTVFHDRKKVKKEWQVYL</sequence>
<gene>
    <name evidence="2" type="ORF">JCM9140_894</name>
</gene>
<dbReference type="GO" id="GO:0000150">
    <property type="term" value="F:DNA strand exchange activity"/>
    <property type="evidence" value="ECO:0007669"/>
    <property type="project" value="InterPro"/>
</dbReference>
<dbReference type="Pfam" id="PF00239">
    <property type="entry name" value="Resolvase"/>
    <property type="match status" value="1"/>
</dbReference>
<reference evidence="2" key="1">
    <citation type="journal article" date="2014" name="Genome Announc.">
        <title>Draft Genome Sequences of Three Alkaliphilic Bacillus Strains, Bacillus wakoensis JCM 9140T, Bacillus akibai JCM 9157T, and Bacillus hemicellulosilyticus JCM 9152T.</title>
        <authorList>
            <person name="Yuki M."/>
            <person name="Oshima K."/>
            <person name="Suda W."/>
            <person name="Oshida Y."/>
            <person name="Kitamura K."/>
            <person name="Iida T."/>
            <person name="Hattori M."/>
            <person name="Ohkuma M."/>
        </authorList>
    </citation>
    <scope>NUCLEOTIDE SEQUENCE [LARGE SCALE GENOMIC DNA]</scope>
    <source>
        <strain evidence="2">JCM 9140</strain>
    </source>
</reference>
<protein>
    <submittedName>
        <fullName evidence="2">Resolvase</fullName>
    </submittedName>
</protein>
<dbReference type="CDD" id="cd00338">
    <property type="entry name" value="Ser_Recombinase"/>
    <property type="match status" value="1"/>
</dbReference>
<evidence type="ECO:0000259" key="1">
    <source>
        <dbReference type="PROSITE" id="PS51737"/>
    </source>
</evidence>
<dbReference type="InterPro" id="IPR006119">
    <property type="entry name" value="Resolv_N"/>
</dbReference>
<dbReference type="EMBL" id="BAUT01000005">
    <property type="protein sequence ID" value="GAE24928.1"/>
    <property type="molecule type" value="Genomic_DNA"/>
</dbReference>
<feature type="domain" description="Recombinase" evidence="1">
    <location>
        <begin position="155"/>
        <end position="244"/>
    </location>
</feature>
<dbReference type="InterPro" id="IPR036162">
    <property type="entry name" value="Resolvase-like_N_sf"/>
</dbReference>
<comment type="caution">
    <text evidence="2">The sequence shown here is derived from an EMBL/GenBank/DDBJ whole genome shotgun (WGS) entry which is preliminary data.</text>
</comment>
<dbReference type="Gene3D" id="3.40.50.1390">
    <property type="entry name" value="Resolvase, N-terminal catalytic domain"/>
    <property type="match status" value="1"/>
</dbReference>
<dbReference type="Pfam" id="PF07508">
    <property type="entry name" value="Recombinase"/>
    <property type="match status" value="1"/>
</dbReference>